<dbReference type="Proteomes" id="UP000004736">
    <property type="component" value="Unassembled WGS sequence"/>
</dbReference>
<dbReference type="PANTHER" id="PTHR43673">
    <property type="entry name" value="NAD(P)H NITROREDUCTASE YDGI-RELATED"/>
    <property type="match status" value="1"/>
</dbReference>
<evidence type="ECO:0000313" key="4">
    <source>
        <dbReference type="EMBL" id="EEW97766.1"/>
    </source>
</evidence>
<dbReference type="InterPro" id="IPR000415">
    <property type="entry name" value="Nitroreductase-like"/>
</dbReference>
<dbReference type="Pfam" id="PF00881">
    <property type="entry name" value="Nitroreductase"/>
    <property type="match status" value="1"/>
</dbReference>
<dbReference type="PANTHER" id="PTHR43673:SF10">
    <property type="entry name" value="NADH DEHYDROGENASE_NAD(P)H NITROREDUCTASE XCC3605-RELATED"/>
    <property type="match status" value="1"/>
</dbReference>
<evidence type="ECO:0000256" key="2">
    <source>
        <dbReference type="ARBA" id="ARBA00023002"/>
    </source>
</evidence>
<dbReference type="SUPFAM" id="SSF55469">
    <property type="entry name" value="FMN-dependent nitroreductase-like"/>
    <property type="match status" value="1"/>
</dbReference>
<evidence type="ECO:0000256" key="1">
    <source>
        <dbReference type="ARBA" id="ARBA00007118"/>
    </source>
</evidence>
<reference evidence="4" key="1">
    <citation type="submission" date="2009-09" db="EMBL/GenBank/DDBJ databases">
        <authorList>
            <person name="Weinstock G."/>
            <person name="Sodergren E."/>
            <person name="Clifton S."/>
            <person name="Fulton L."/>
            <person name="Fulton B."/>
            <person name="Courtney L."/>
            <person name="Fronick C."/>
            <person name="Harrison M."/>
            <person name="Strong C."/>
            <person name="Farmer C."/>
            <person name="Delahaunty K."/>
            <person name="Markovic C."/>
            <person name="Hall O."/>
            <person name="Minx P."/>
            <person name="Tomlinson C."/>
            <person name="Mitreva M."/>
            <person name="Nelson J."/>
            <person name="Hou S."/>
            <person name="Wollam A."/>
            <person name="Pepin K.H."/>
            <person name="Johnson M."/>
            <person name="Bhonagiri V."/>
            <person name="Nash W.E."/>
            <person name="Warren W."/>
            <person name="Chinwalla A."/>
            <person name="Mardis E.R."/>
            <person name="Wilson R.K."/>
        </authorList>
    </citation>
    <scope>NUCLEOTIDE SEQUENCE [LARGE SCALE GENOMIC DNA]</scope>
    <source>
        <strain evidence="4">DSM 15470</strain>
    </source>
</reference>
<comment type="similarity">
    <text evidence="1">Belongs to the nitroreductase family.</text>
</comment>
<keyword evidence="5" id="KW-1185">Reference proteome</keyword>
<dbReference type="Gene3D" id="3.40.109.10">
    <property type="entry name" value="NADH Oxidase"/>
    <property type="match status" value="1"/>
</dbReference>
<accession>C9LQD0</accession>
<dbReference type="AlphaFoldDB" id="C9LQD0"/>
<evidence type="ECO:0000313" key="5">
    <source>
        <dbReference type="Proteomes" id="UP000004736"/>
    </source>
</evidence>
<sequence length="195" mass="21832">MIRTASRGYSPLLAHPFAEGGVNMDEIFKRGTCRHFKELTPVAKEDLLTLVKAGMQARACGNQEAREFIIVTRDDLVKAISHNSLVAGPARKASAAIVIVGKKENISFPEEWSFDCAAAAENILIEAEHLGLGSIWLQVYPYADRKAHLLNILDIPAEMEPFCIIAIGYAERKPVRMNRYNERIIYNDLYGSRKK</sequence>
<organism evidence="4 5">
    <name type="scientific">Dialister invisus DSM 15470</name>
    <dbReference type="NCBI Taxonomy" id="592028"/>
    <lineage>
        <taxon>Bacteria</taxon>
        <taxon>Bacillati</taxon>
        <taxon>Bacillota</taxon>
        <taxon>Negativicutes</taxon>
        <taxon>Veillonellales</taxon>
        <taxon>Veillonellaceae</taxon>
        <taxon>Dialister</taxon>
    </lineage>
</organism>
<dbReference type="EMBL" id="ACIM02000001">
    <property type="protein sequence ID" value="EEW97766.1"/>
    <property type="molecule type" value="Genomic_DNA"/>
</dbReference>
<comment type="caution">
    <text evidence="4">The sequence shown here is derived from an EMBL/GenBank/DDBJ whole genome shotgun (WGS) entry which is preliminary data.</text>
</comment>
<dbReference type="eggNOG" id="COG0778">
    <property type="taxonomic scope" value="Bacteria"/>
</dbReference>
<dbReference type="STRING" id="592028.GCWU000321_01762"/>
<evidence type="ECO:0000259" key="3">
    <source>
        <dbReference type="Pfam" id="PF00881"/>
    </source>
</evidence>
<dbReference type="HOGENOM" id="CLU_070764_7_3_9"/>
<name>C9LQD0_9FIRM</name>
<dbReference type="GO" id="GO:0016491">
    <property type="term" value="F:oxidoreductase activity"/>
    <property type="evidence" value="ECO:0007669"/>
    <property type="project" value="UniProtKB-KW"/>
</dbReference>
<dbReference type="InterPro" id="IPR029479">
    <property type="entry name" value="Nitroreductase"/>
</dbReference>
<gene>
    <name evidence="4" type="ORF">GCWU000321_01762</name>
</gene>
<proteinExistence type="inferred from homology"/>
<protein>
    <submittedName>
        <fullName evidence="4">Nitroreductase family protein</fullName>
    </submittedName>
</protein>
<feature type="domain" description="Nitroreductase" evidence="3">
    <location>
        <begin position="95"/>
        <end position="169"/>
    </location>
</feature>
<keyword evidence="2" id="KW-0560">Oxidoreductase</keyword>